<comment type="cofactor">
    <cofactor evidence="13">
        <name>Mg(2+)</name>
        <dbReference type="ChEBI" id="CHEBI:18420"/>
    </cofactor>
    <text evidence="13">Can also use Mn(2+) ion.</text>
</comment>
<name>A0A842HRU9_9SPHN</name>
<dbReference type="NCBIfam" id="TIGR01346">
    <property type="entry name" value="isocit_lyase"/>
    <property type="match status" value="1"/>
</dbReference>
<comment type="caution">
    <text evidence="14">The sequence shown here is derived from an EMBL/GenBank/DDBJ whole genome shotgun (WGS) entry which is preliminary data.</text>
</comment>
<organism evidence="14 15">
    <name type="scientific">Parasphingopyxis marina</name>
    <dbReference type="NCBI Taxonomy" id="2761622"/>
    <lineage>
        <taxon>Bacteria</taxon>
        <taxon>Pseudomonadati</taxon>
        <taxon>Pseudomonadota</taxon>
        <taxon>Alphaproteobacteria</taxon>
        <taxon>Sphingomonadales</taxon>
        <taxon>Sphingomonadaceae</taxon>
        <taxon>Parasphingopyxis</taxon>
    </lineage>
</organism>
<evidence type="ECO:0000256" key="3">
    <source>
        <dbReference type="ARBA" id="ARBA00012909"/>
    </source>
</evidence>
<dbReference type="Proteomes" id="UP000564378">
    <property type="component" value="Unassembled WGS sequence"/>
</dbReference>
<dbReference type="InterPro" id="IPR040442">
    <property type="entry name" value="Pyrv_kinase-like_dom_sf"/>
</dbReference>
<comment type="pathway">
    <text evidence="1">Carbohydrate metabolism; glyoxylate cycle; (S)-malate from isocitrate: step 1/2.</text>
</comment>
<evidence type="ECO:0000256" key="2">
    <source>
        <dbReference type="ARBA" id="ARBA00005704"/>
    </source>
</evidence>
<feature type="active site" description="Proton acceptor" evidence="11">
    <location>
        <position position="182"/>
    </location>
</feature>
<evidence type="ECO:0000256" key="6">
    <source>
        <dbReference type="ARBA" id="ARBA00022532"/>
    </source>
</evidence>
<dbReference type="GO" id="GO:0004451">
    <property type="term" value="F:isocitrate lyase activity"/>
    <property type="evidence" value="ECO:0007669"/>
    <property type="project" value="UniProtKB-UniRule"/>
</dbReference>
<evidence type="ECO:0000256" key="9">
    <source>
        <dbReference type="ARBA" id="ARBA00053855"/>
    </source>
</evidence>
<evidence type="ECO:0000256" key="4">
    <source>
        <dbReference type="ARBA" id="ARBA00017446"/>
    </source>
</evidence>
<feature type="binding site" evidence="13">
    <location>
        <position position="144"/>
    </location>
    <ligand>
        <name>Mg(2+)</name>
        <dbReference type="ChEBI" id="CHEBI:18420"/>
    </ligand>
</feature>
<dbReference type="GO" id="GO:0006097">
    <property type="term" value="P:glyoxylate cycle"/>
    <property type="evidence" value="ECO:0007669"/>
    <property type="project" value="UniProtKB-KW"/>
</dbReference>
<sequence length="427" mass="46795">MTTFEELIPAASGRFDGIERPYSPEDVQKLRGSVKIDYTLATKGANLLWDLLRSEDYINALGAMSGNQAMQMVRAGLKAIYLSGWQVAADANTAGAMYPDQSLYPANAGPELAKKINNALQRADQIEHSEGGAQRDWFAPIVADAEAGFGGPLNCFEIMKAYIAAGVAGVHYEDQLASEKKCGHLGGKVLIPTQAHIRNLDSARLAADVCGVPMVICARTDAESAMLMTSDIDERDHEFMTGERTPEGFFRLKPGTGVDHCIKRGLAFAEHADLLWWETSKPNLDDARRFAEAIKKEFPNKMLAYNCSPSFNWEANLDKDTIAQYQRELGAMGYKFQFVTLAGFHQLNHGMFELARGYKDRGMAAYSELQQAEFASEENGYTATRHQREVGTGYFDMVSNAITGGTSSTTALAESTEADQFVAEAAE</sequence>
<dbReference type="GO" id="GO:0006099">
    <property type="term" value="P:tricarboxylic acid cycle"/>
    <property type="evidence" value="ECO:0007669"/>
    <property type="project" value="UniProtKB-UniRule"/>
</dbReference>
<dbReference type="Pfam" id="PF00463">
    <property type="entry name" value="ICL"/>
    <property type="match status" value="1"/>
</dbReference>
<dbReference type="GO" id="GO:0046872">
    <property type="term" value="F:metal ion binding"/>
    <property type="evidence" value="ECO:0007669"/>
    <property type="project" value="UniProtKB-KW"/>
</dbReference>
<dbReference type="PROSITE" id="PS00161">
    <property type="entry name" value="ISOCITRATE_LYASE"/>
    <property type="match status" value="1"/>
</dbReference>
<comment type="catalytic activity">
    <reaction evidence="8">
        <text>D-threo-isocitrate = glyoxylate + succinate</text>
        <dbReference type="Rhea" id="RHEA:13245"/>
        <dbReference type="ChEBI" id="CHEBI:15562"/>
        <dbReference type="ChEBI" id="CHEBI:30031"/>
        <dbReference type="ChEBI" id="CHEBI:36655"/>
        <dbReference type="EC" id="4.1.3.1"/>
    </reaction>
</comment>
<evidence type="ECO:0000256" key="8">
    <source>
        <dbReference type="ARBA" id="ARBA00023531"/>
    </source>
</evidence>
<feature type="binding site" evidence="12">
    <location>
        <position position="340"/>
    </location>
    <ligand>
        <name>substrate</name>
    </ligand>
</feature>
<dbReference type="RefSeq" id="WP_185799820.1">
    <property type="nucleotide sequence ID" value="NZ_JACJVJ010000001.1"/>
</dbReference>
<keyword evidence="6" id="KW-0816">Tricarboxylic acid cycle</keyword>
<evidence type="ECO:0000313" key="15">
    <source>
        <dbReference type="Proteomes" id="UP000564378"/>
    </source>
</evidence>
<evidence type="ECO:0000256" key="13">
    <source>
        <dbReference type="PIRSR" id="PIRSR001362-3"/>
    </source>
</evidence>
<reference evidence="14 15" key="1">
    <citation type="submission" date="2020-08" db="EMBL/GenBank/DDBJ databases">
        <title>Draft genome sequence of Parasphingopyxis sp. GrpM-11.</title>
        <authorList>
            <person name="Oh J."/>
            <person name="Roh D.-H."/>
        </authorList>
    </citation>
    <scope>NUCLEOTIDE SEQUENCE [LARGE SCALE GENOMIC DNA]</scope>
    <source>
        <strain evidence="14 15">GrpM-11</strain>
    </source>
</reference>
<feature type="binding site" evidence="12">
    <location>
        <position position="219"/>
    </location>
    <ligand>
        <name>substrate</name>
    </ligand>
</feature>
<feature type="binding site" evidence="12">
    <location>
        <begin position="83"/>
        <end position="85"/>
    </location>
    <ligand>
        <name>substrate</name>
    </ligand>
</feature>
<evidence type="ECO:0000256" key="11">
    <source>
        <dbReference type="PIRSR" id="PIRSR001362-1"/>
    </source>
</evidence>
<dbReference type="InterPro" id="IPR039556">
    <property type="entry name" value="ICL/PEPM"/>
</dbReference>
<comment type="similarity">
    <text evidence="2">Belongs to the isocitrate lyase/PEP mutase superfamily. Isocitrate lyase family.</text>
</comment>
<dbReference type="PANTHER" id="PTHR21631:SF3">
    <property type="entry name" value="BIFUNCTIONAL GLYOXYLATE CYCLE PROTEIN"/>
    <property type="match status" value="1"/>
</dbReference>
<dbReference type="FunFam" id="3.20.20.60:FF:000005">
    <property type="entry name" value="Isocitrate lyase"/>
    <property type="match status" value="1"/>
</dbReference>
<keyword evidence="5" id="KW-0329">Glyoxylate bypass</keyword>
<feature type="binding site" evidence="12">
    <location>
        <begin position="306"/>
        <end position="310"/>
    </location>
    <ligand>
        <name>substrate</name>
    </ligand>
</feature>
<gene>
    <name evidence="14" type="primary">aceA</name>
    <name evidence="14" type="ORF">H6P80_02820</name>
</gene>
<dbReference type="AlphaFoldDB" id="A0A842HRU9"/>
<dbReference type="PIRSF" id="PIRSF001362">
    <property type="entry name" value="Isocit_lyase"/>
    <property type="match status" value="1"/>
</dbReference>
<dbReference type="SUPFAM" id="SSF51621">
    <property type="entry name" value="Phosphoenolpyruvate/pyruvate domain"/>
    <property type="match status" value="1"/>
</dbReference>
<evidence type="ECO:0000256" key="10">
    <source>
        <dbReference type="NCBIfam" id="TIGR01346"/>
    </source>
</evidence>
<evidence type="ECO:0000256" key="1">
    <source>
        <dbReference type="ARBA" id="ARBA00004793"/>
    </source>
</evidence>
<protein>
    <recommendedName>
        <fullName evidence="4 10">Isocitrate lyase</fullName>
        <ecNumber evidence="3 10">4.1.3.1</ecNumber>
    </recommendedName>
</protein>
<comment type="function">
    <text evidence="9">Involved in the metabolic adaptation in response to environmental changes. Catalyzes the reversible formation of succinate and glyoxylate from isocitrate, a key step of the glyoxylate cycle, which operates as an anaplerotic route for replenishing the tricarboxylic acid cycle during growth on fatty acid substrates.</text>
</comment>
<evidence type="ECO:0000256" key="5">
    <source>
        <dbReference type="ARBA" id="ARBA00022435"/>
    </source>
</evidence>
<keyword evidence="7 14" id="KW-0456">Lyase</keyword>
<dbReference type="EMBL" id="JACJVJ010000001">
    <property type="protein sequence ID" value="MBC2776548.1"/>
    <property type="molecule type" value="Genomic_DNA"/>
</dbReference>
<evidence type="ECO:0000256" key="12">
    <source>
        <dbReference type="PIRSR" id="PIRSR001362-2"/>
    </source>
</evidence>
<dbReference type="PANTHER" id="PTHR21631">
    <property type="entry name" value="ISOCITRATE LYASE/MALATE SYNTHASE"/>
    <property type="match status" value="1"/>
</dbReference>
<evidence type="ECO:0000313" key="14">
    <source>
        <dbReference type="EMBL" id="MBC2776548.1"/>
    </source>
</evidence>
<keyword evidence="13" id="KW-0479">Metal-binding</keyword>
<dbReference type="InterPro" id="IPR015813">
    <property type="entry name" value="Pyrv/PenolPyrv_kinase-like_dom"/>
</dbReference>
<keyword evidence="15" id="KW-1185">Reference proteome</keyword>
<dbReference type="Gene3D" id="3.20.20.60">
    <property type="entry name" value="Phosphoenolpyruvate-binding domains"/>
    <property type="match status" value="1"/>
</dbReference>
<keyword evidence="13" id="KW-0460">Magnesium</keyword>
<dbReference type="CDD" id="cd00377">
    <property type="entry name" value="ICL_PEPM"/>
    <property type="match status" value="1"/>
</dbReference>
<accession>A0A842HRU9</accession>
<dbReference type="NCBIfam" id="NF011645">
    <property type="entry name" value="PRK15063.1"/>
    <property type="match status" value="1"/>
</dbReference>
<dbReference type="InterPro" id="IPR018523">
    <property type="entry name" value="Isocitrate_lyase_ph_CS"/>
</dbReference>
<dbReference type="InterPro" id="IPR006254">
    <property type="entry name" value="Isocitrate_lyase"/>
</dbReference>
<proteinExistence type="inferred from homology"/>
<feature type="binding site" evidence="12">
    <location>
        <begin position="183"/>
        <end position="184"/>
    </location>
    <ligand>
        <name>substrate</name>
    </ligand>
</feature>
<dbReference type="EC" id="4.1.3.1" evidence="3 10"/>
<evidence type="ECO:0000256" key="7">
    <source>
        <dbReference type="ARBA" id="ARBA00023239"/>
    </source>
</evidence>